<evidence type="ECO:0000259" key="1">
    <source>
        <dbReference type="Pfam" id="PF12728"/>
    </source>
</evidence>
<sequence>MNSILSIAETAAIIGCSPRTFKNKLWSDKKTTLPPAHKAGRKVYFVRDEVEQWLINQPVINAPAKRRPGRPRKNAQGVA</sequence>
<proteinExistence type="predicted"/>
<dbReference type="InterPro" id="IPR009061">
    <property type="entry name" value="DNA-bd_dom_put_sf"/>
</dbReference>
<feature type="domain" description="Helix-turn-helix" evidence="1">
    <location>
        <begin position="5"/>
        <end position="56"/>
    </location>
</feature>
<dbReference type="AlphaFoldDB" id="A0A1L8CK57"/>
<name>A0A1L8CK57_9PROT</name>
<dbReference type="SUPFAM" id="SSF46955">
    <property type="entry name" value="Putative DNA-binding domain"/>
    <property type="match status" value="1"/>
</dbReference>
<dbReference type="EMBL" id="BDFD01000001">
    <property type="protein sequence ID" value="GAV19308.1"/>
    <property type="molecule type" value="Genomic_DNA"/>
</dbReference>
<dbReference type="InterPro" id="IPR041657">
    <property type="entry name" value="HTH_17"/>
</dbReference>
<evidence type="ECO:0000313" key="2">
    <source>
        <dbReference type="EMBL" id="GAV19308.1"/>
    </source>
</evidence>
<dbReference type="RefSeq" id="WP_072658486.1">
    <property type="nucleotide sequence ID" value="NZ_BDFD01000001.1"/>
</dbReference>
<dbReference type="STRING" id="1921010.MMIC_P0242"/>
<keyword evidence="3" id="KW-1185">Reference proteome</keyword>
<gene>
    <name evidence="2" type="ORF">MMIC_P0242</name>
</gene>
<dbReference type="OrthoDB" id="597977at2"/>
<dbReference type="Pfam" id="PF12728">
    <property type="entry name" value="HTH_17"/>
    <property type="match status" value="1"/>
</dbReference>
<reference evidence="2 3" key="1">
    <citation type="journal article" date="2017" name="Arch. Microbiol.">
        <title>Mariprofundus micogutta sp. nov., a novel iron-oxidizing zetaproteobacterium isolated from a deep-sea hydrothermal field at the Bayonnaise knoll of the Izu-Ogasawara arc, and a description of Mariprofundales ord. nov. and Zetaproteobacteria classis nov.</title>
        <authorList>
            <person name="Makita H."/>
            <person name="Tanaka E."/>
            <person name="Mitsunobu S."/>
            <person name="Miyazaki M."/>
            <person name="Nunoura T."/>
            <person name="Uematsu K."/>
            <person name="Takaki Y."/>
            <person name="Nishi S."/>
            <person name="Shimamura S."/>
            <person name="Takai K."/>
        </authorList>
    </citation>
    <scope>NUCLEOTIDE SEQUENCE [LARGE SCALE GENOMIC DNA]</scope>
    <source>
        <strain evidence="2 3">ET2</strain>
    </source>
</reference>
<protein>
    <submittedName>
        <fullName evidence="2">Helix-turn-helix domain protein</fullName>
    </submittedName>
</protein>
<evidence type="ECO:0000313" key="3">
    <source>
        <dbReference type="Proteomes" id="UP000231632"/>
    </source>
</evidence>
<comment type="caution">
    <text evidence="2">The sequence shown here is derived from an EMBL/GenBank/DDBJ whole genome shotgun (WGS) entry which is preliminary data.</text>
</comment>
<dbReference type="Proteomes" id="UP000231632">
    <property type="component" value="Unassembled WGS sequence"/>
</dbReference>
<organism evidence="2 3">
    <name type="scientific">Mariprofundus micogutta</name>
    <dbReference type="NCBI Taxonomy" id="1921010"/>
    <lineage>
        <taxon>Bacteria</taxon>
        <taxon>Pseudomonadati</taxon>
        <taxon>Pseudomonadota</taxon>
        <taxon>Candidatius Mariprofundia</taxon>
        <taxon>Mariprofundales</taxon>
        <taxon>Mariprofundaceae</taxon>
        <taxon>Mariprofundus</taxon>
    </lineage>
</organism>
<accession>A0A1L8CK57</accession>